<dbReference type="PANTHER" id="PTHR43397">
    <property type="entry name" value="ERGOTHIONEINE BIOSYNTHESIS PROTEIN 1"/>
    <property type="match status" value="1"/>
</dbReference>
<keyword evidence="5" id="KW-1185">Reference proteome</keyword>
<dbReference type="EMBL" id="JAVRRA010019651">
    <property type="protein sequence ID" value="KAK5177823.1"/>
    <property type="molecule type" value="Genomic_DNA"/>
</dbReference>
<dbReference type="Pfam" id="PF10017">
    <property type="entry name" value="Methyltransf_33"/>
    <property type="match status" value="1"/>
</dbReference>
<keyword evidence="1" id="KW-0489">Methyltransferase</keyword>
<feature type="domain" description="Histidine-specific methyltransferase SAM-dependent" evidence="3">
    <location>
        <begin position="1"/>
        <end position="121"/>
    </location>
</feature>
<dbReference type="InterPro" id="IPR019257">
    <property type="entry name" value="MeTrfase_dom"/>
</dbReference>
<reference evidence="4 5" key="1">
    <citation type="submission" date="2023-08" db="EMBL/GenBank/DDBJ databases">
        <title>Black Yeasts Isolated from many extreme environments.</title>
        <authorList>
            <person name="Coleine C."/>
            <person name="Stajich J.E."/>
            <person name="Selbmann L."/>
        </authorList>
    </citation>
    <scope>NUCLEOTIDE SEQUENCE [LARGE SCALE GENOMIC DNA]</scope>
    <source>
        <strain evidence="4 5">CCFEE 536</strain>
    </source>
</reference>
<dbReference type="Proteomes" id="UP001357485">
    <property type="component" value="Unassembled WGS sequence"/>
</dbReference>
<evidence type="ECO:0000256" key="2">
    <source>
        <dbReference type="ARBA" id="ARBA00022679"/>
    </source>
</evidence>
<evidence type="ECO:0000313" key="5">
    <source>
        <dbReference type="Proteomes" id="UP001357485"/>
    </source>
</evidence>
<feature type="non-terminal residue" evidence="4">
    <location>
        <position position="121"/>
    </location>
</feature>
<evidence type="ECO:0000259" key="3">
    <source>
        <dbReference type="Pfam" id="PF10017"/>
    </source>
</evidence>
<comment type="caution">
    <text evidence="4">The sequence shown here is derived from an EMBL/GenBank/DDBJ whole genome shotgun (WGS) entry which is preliminary data.</text>
</comment>
<organism evidence="4 5">
    <name type="scientific">Cryomyces antarcticus</name>
    <dbReference type="NCBI Taxonomy" id="329879"/>
    <lineage>
        <taxon>Eukaryota</taxon>
        <taxon>Fungi</taxon>
        <taxon>Dikarya</taxon>
        <taxon>Ascomycota</taxon>
        <taxon>Pezizomycotina</taxon>
        <taxon>Dothideomycetes</taxon>
        <taxon>Dothideomycetes incertae sedis</taxon>
        <taxon>Cryomyces</taxon>
    </lineage>
</organism>
<name>A0ABR0LIM8_9PEZI</name>
<evidence type="ECO:0000313" key="4">
    <source>
        <dbReference type="EMBL" id="KAK5177823.1"/>
    </source>
</evidence>
<proteinExistence type="predicted"/>
<sequence>MIIGIDACEDPDKVYHAYNDREGLTHEFVLNGLQQANRLLGREVFDIQKWSVIGEYDGASGRHHAFVTPIEDVRVDDVLIKSGERVRIEESYKYSSEQSRRLWAEANLAEGATWSTANGDY</sequence>
<evidence type="ECO:0000256" key="1">
    <source>
        <dbReference type="ARBA" id="ARBA00022603"/>
    </source>
</evidence>
<dbReference type="PANTHER" id="PTHR43397:SF1">
    <property type="entry name" value="ERGOTHIONEINE BIOSYNTHESIS PROTEIN 1"/>
    <property type="match status" value="1"/>
</dbReference>
<protein>
    <recommendedName>
        <fullName evidence="3">Histidine-specific methyltransferase SAM-dependent domain-containing protein</fullName>
    </recommendedName>
</protein>
<accession>A0ABR0LIM8</accession>
<gene>
    <name evidence="4" type="ORF">LTR16_010905</name>
</gene>
<keyword evidence="2" id="KW-0808">Transferase</keyword>
<dbReference type="InterPro" id="IPR051128">
    <property type="entry name" value="EgtD_Methyltrsf_superfamily"/>
</dbReference>